<proteinExistence type="predicted"/>
<evidence type="ECO:0000313" key="1">
    <source>
        <dbReference type="EMBL" id="KAJ8621352.1"/>
    </source>
</evidence>
<name>A0ACC2KJZ4_PERAE</name>
<dbReference type="Proteomes" id="UP001234297">
    <property type="component" value="Chromosome 9"/>
</dbReference>
<sequence length="125" mass="13575">MSGAPRVRSMNVADTEARSVLVPAGNKTGLLVTRKPGSKSLRKVEKVGEVTVAAEEKKAPPAAVAPSRLCCESQFLFSIAWTAFSSKKDFGKEGKEKLNGYSGEGIAWYSTPGNYKPLLWKEQLR</sequence>
<reference evidence="1 2" key="1">
    <citation type="journal article" date="2022" name="Hortic Res">
        <title>A haplotype resolved chromosomal level avocado genome allows analysis of novel avocado genes.</title>
        <authorList>
            <person name="Nath O."/>
            <person name="Fletcher S.J."/>
            <person name="Hayward A."/>
            <person name="Shaw L.M."/>
            <person name="Masouleh A.K."/>
            <person name="Furtado A."/>
            <person name="Henry R.J."/>
            <person name="Mitter N."/>
        </authorList>
    </citation>
    <scope>NUCLEOTIDE SEQUENCE [LARGE SCALE GENOMIC DNA]</scope>
    <source>
        <strain evidence="2">cv. Hass</strain>
    </source>
</reference>
<gene>
    <name evidence="1" type="ORF">MRB53_029881</name>
</gene>
<comment type="caution">
    <text evidence="1">The sequence shown here is derived from an EMBL/GenBank/DDBJ whole genome shotgun (WGS) entry which is preliminary data.</text>
</comment>
<protein>
    <submittedName>
        <fullName evidence="1">Uncharacterized protein</fullName>
    </submittedName>
</protein>
<evidence type="ECO:0000313" key="2">
    <source>
        <dbReference type="Proteomes" id="UP001234297"/>
    </source>
</evidence>
<accession>A0ACC2KJZ4</accession>
<dbReference type="EMBL" id="CM056817">
    <property type="protein sequence ID" value="KAJ8621352.1"/>
    <property type="molecule type" value="Genomic_DNA"/>
</dbReference>
<organism evidence="1 2">
    <name type="scientific">Persea americana</name>
    <name type="common">Avocado</name>
    <dbReference type="NCBI Taxonomy" id="3435"/>
    <lineage>
        <taxon>Eukaryota</taxon>
        <taxon>Viridiplantae</taxon>
        <taxon>Streptophyta</taxon>
        <taxon>Embryophyta</taxon>
        <taxon>Tracheophyta</taxon>
        <taxon>Spermatophyta</taxon>
        <taxon>Magnoliopsida</taxon>
        <taxon>Magnoliidae</taxon>
        <taxon>Laurales</taxon>
        <taxon>Lauraceae</taxon>
        <taxon>Persea</taxon>
    </lineage>
</organism>
<keyword evidence="2" id="KW-1185">Reference proteome</keyword>